<accession>A0A0S4XM77</accession>
<dbReference type="EMBL" id="FAXN01000033">
    <property type="protein sequence ID" value="CUV65426.1"/>
    <property type="molecule type" value="Genomic_DNA"/>
</dbReference>
<evidence type="ECO:0008006" key="3">
    <source>
        <dbReference type="Google" id="ProtNLM"/>
    </source>
</evidence>
<feature type="transmembrane region" description="Helical" evidence="1">
    <location>
        <begin position="42"/>
        <end position="64"/>
    </location>
</feature>
<gene>
    <name evidence="2" type="ORF">BN3087_330042</name>
</gene>
<dbReference type="AlphaFoldDB" id="A0A0S4XM77"/>
<reference evidence="2" key="1">
    <citation type="submission" date="2015-11" db="EMBL/GenBank/DDBJ databases">
        <authorList>
            <person name="Zhang Y."/>
            <person name="Guo Z."/>
        </authorList>
    </citation>
    <scope>NUCLEOTIDE SEQUENCE</scope>
    <source>
        <strain evidence="2">BN30871</strain>
    </source>
</reference>
<keyword evidence="1" id="KW-0472">Membrane</keyword>
<protein>
    <recommendedName>
        <fullName evidence="3">Uroporphyrinogen III synthase HEM4</fullName>
    </recommendedName>
</protein>
<feature type="transmembrane region" description="Helical" evidence="1">
    <location>
        <begin position="7"/>
        <end position="30"/>
    </location>
</feature>
<sequence>MRIGLYIFSSIVFLIIVSVLTFLVNASYYNLQAFGMELNLPIAIWMILPVFILLIFSILHMAYYSAKNFFVLRRWQKDSETLDDLAYWSILNEPRENHIITENLKNIASLLSNSSLVAKEDFETSNEKIKDIINAIKLINGGTYVDLKAKKVSKQLSKTNPLAIKNSINRLQGDSKFAIDILATPNEYDDSVVTEALNIITKTQNMDKIKKYLPLMNIVNLENIFKRLNSGDSVGINEESIKDITGSITLACKDYIHLASSAMKFLDPKTMLSLFKSFEQKDENAEMAYLYLLLEYEMMDNAKEFIDSNPENNFKKLKIFFDLKQKQNNLKLQDIVSLSSLCEDA</sequence>
<keyword evidence="1" id="KW-0812">Transmembrane</keyword>
<evidence type="ECO:0000313" key="2">
    <source>
        <dbReference type="EMBL" id="CUV65426.1"/>
    </source>
</evidence>
<proteinExistence type="predicted"/>
<name>A0A0S4XM77_9BACT</name>
<keyword evidence="1" id="KW-1133">Transmembrane helix</keyword>
<organism evidence="2">
    <name type="scientific">Sulfurovum sp. enrichment culture clone C5</name>
    <dbReference type="NCBI Taxonomy" id="497650"/>
    <lineage>
        <taxon>Bacteria</taxon>
        <taxon>Pseudomonadati</taxon>
        <taxon>Campylobacterota</taxon>
        <taxon>Epsilonproteobacteria</taxon>
        <taxon>Campylobacterales</taxon>
        <taxon>Sulfurovaceae</taxon>
        <taxon>Sulfurovum</taxon>
        <taxon>environmental samples</taxon>
    </lineage>
</organism>
<evidence type="ECO:0000256" key="1">
    <source>
        <dbReference type="SAM" id="Phobius"/>
    </source>
</evidence>